<gene>
    <name evidence="2" type="ORF">THAOC_22845</name>
</gene>
<feature type="region of interest" description="Disordered" evidence="1">
    <location>
        <begin position="1"/>
        <end position="52"/>
    </location>
</feature>
<evidence type="ECO:0000313" key="2">
    <source>
        <dbReference type="EMBL" id="EJK57144.1"/>
    </source>
</evidence>
<feature type="compositionally biased region" description="Basic and acidic residues" evidence="1">
    <location>
        <begin position="85"/>
        <end position="97"/>
    </location>
</feature>
<dbReference type="EMBL" id="AGNL01029333">
    <property type="protein sequence ID" value="EJK57144.1"/>
    <property type="molecule type" value="Genomic_DNA"/>
</dbReference>
<evidence type="ECO:0000256" key="1">
    <source>
        <dbReference type="SAM" id="MobiDB-lite"/>
    </source>
</evidence>
<feature type="region of interest" description="Disordered" evidence="1">
    <location>
        <begin position="66"/>
        <end position="133"/>
    </location>
</feature>
<proteinExistence type="predicted"/>
<reference evidence="2 3" key="1">
    <citation type="journal article" date="2012" name="Genome Biol.">
        <title>Genome and low-iron response of an oceanic diatom adapted to chronic iron limitation.</title>
        <authorList>
            <person name="Lommer M."/>
            <person name="Specht M."/>
            <person name="Roy A.S."/>
            <person name="Kraemer L."/>
            <person name="Andreson R."/>
            <person name="Gutowska M.A."/>
            <person name="Wolf J."/>
            <person name="Bergner S.V."/>
            <person name="Schilhabel M.B."/>
            <person name="Klostermeier U.C."/>
            <person name="Beiko R.G."/>
            <person name="Rosenstiel P."/>
            <person name="Hippler M."/>
            <person name="Laroche J."/>
        </authorList>
    </citation>
    <scope>NUCLEOTIDE SEQUENCE [LARGE SCALE GENOMIC DNA]</scope>
    <source>
        <strain evidence="2 3">CCMP1005</strain>
    </source>
</reference>
<name>K0RXH9_THAOC</name>
<keyword evidence="3" id="KW-1185">Reference proteome</keyword>
<dbReference type="AlphaFoldDB" id="K0RXH9"/>
<comment type="caution">
    <text evidence="2">The sequence shown here is derived from an EMBL/GenBank/DDBJ whole genome shotgun (WGS) entry which is preliminary data.</text>
</comment>
<feature type="compositionally biased region" description="Basic and acidic residues" evidence="1">
    <location>
        <begin position="41"/>
        <end position="52"/>
    </location>
</feature>
<dbReference type="Proteomes" id="UP000266841">
    <property type="component" value="Unassembled WGS sequence"/>
</dbReference>
<evidence type="ECO:0000313" key="3">
    <source>
        <dbReference type="Proteomes" id="UP000266841"/>
    </source>
</evidence>
<feature type="compositionally biased region" description="Basic and acidic residues" evidence="1">
    <location>
        <begin position="153"/>
        <end position="173"/>
    </location>
</feature>
<organism evidence="2 3">
    <name type="scientific">Thalassiosira oceanica</name>
    <name type="common">Marine diatom</name>
    <dbReference type="NCBI Taxonomy" id="159749"/>
    <lineage>
        <taxon>Eukaryota</taxon>
        <taxon>Sar</taxon>
        <taxon>Stramenopiles</taxon>
        <taxon>Ochrophyta</taxon>
        <taxon>Bacillariophyta</taxon>
        <taxon>Coscinodiscophyceae</taxon>
        <taxon>Thalassiosirophycidae</taxon>
        <taxon>Thalassiosirales</taxon>
        <taxon>Thalassiosiraceae</taxon>
        <taxon>Thalassiosira</taxon>
    </lineage>
</organism>
<feature type="region of interest" description="Disordered" evidence="1">
    <location>
        <begin position="306"/>
        <end position="331"/>
    </location>
</feature>
<sequence>MHSNPPTSTVEEEEYIDSSGRIAYGSSRPPLAFSSPFLPPRDPDAVRGENEEAMVKANKYAASVLSPRHAAPYAHAAHGDDDDNDRGHDQQQAERDPSTTTGGRRLLRRRRLGENRGSPEQAFMPPLPGVEPSETSAFDVVCLHSPVRGRIRPQHEREEDDHRQHEDQHAKDVDIIPAAGSSSVSTPNSPCSSPYWETLGDDAYRLTDRQRRKVWEIVEEEAQDRLASESVAKRSWKVALLAVAALPLLLPLSRTGFPRRIPRHPPAAPPHARFGGPAFIRDATPQASTKADRELLRETASLLARQRRRWNPEQERGNAAVSGADRERARSIARGEAAERLAGLASKVEA</sequence>
<protein>
    <submittedName>
        <fullName evidence="2">Uncharacterized protein</fullName>
    </submittedName>
</protein>
<feature type="region of interest" description="Disordered" evidence="1">
    <location>
        <begin position="149"/>
        <end position="173"/>
    </location>
</feature>
<feature type="compositionally biased region" description="Low complexity" evidence="1">
    <location>
        <begin position="26"/>
        <end position="36"/>
    </location>
</feature>
<feature type="compositionally biased region" description="Low complexity" evidence="1">
    <location>
        <begin position="67"/>
        <end position="76"/>
    </location>
</feature>
<accession>K0RXH9</accession>